<name>A0A558AP79_9PSEU</name>
<dbReference type="InterPro" id="IPR003673">
    <property type="entry name" value="CoA-Trfase_fam_III"/>
</dbReference>
<dbReference type="GO" id="GO:0016740">
    <property type="term" value="F:transferase activity"/>
    <property type="evidence" value="ECO:0007669"/>
    <property type="project" value="UniProtKB-KW"/>
</dbReference>
<organism evidence="1 2">
    <name type="scientific">Amycolatopsis acidiphila</name>
    <dbReference type="NCBI Taxonomy" id="715473"/>
    <lineage>
        <taxon>Bacteria</taxon>
        <taxon>Bacillati</taxon>
        <taxon>Actinomycetota</taxon>
        <taxon>Actinomycetes</taxon>
        <taxon>Pseudonocardiales</taxon>
        <taxon>Pseudonocardiaceae</taxon>
        <taxon>Amycolatopsis</taxon>
    </lineage>
</organism>
<proteinExistence type="predicted"/>
<evidence type="ECO:0000313" key="2">
    <source>
        <dbReference type="Proteomes" id="UP000318578"/>
    </source>
</evidence>
<dbReference type="Gene3D" id="3.40.50.10540">
    <property type="entry name" value="Crotonobetainyl-coa:carnitine coa-transferase, domain 1"/>
    <property type="match status" value="3"/>
</dbReference>
<reference evidence="1 2" key="1">
    <citation type="submission" date="2019-07" db="EMBL/GenBank/DDBJ databases">
        <title>New species of Amycolatopsis and Streptomyces.</title>
        <authorList>
            <person name="Duangmal K."/>
            <person name="Teo W.F.A."/>
            <person name="Lipun K."/>
        </authorList>
    </citation>
    <scope>NUCLEOTIDE SEQUENCE [LARGE SCALE GENOMIC DNA]</scope>
    <source>
        <strain evidence="1 2">JCM 30562</strain>
    </source>
</reference>
<keyword evidence="1" id="KW-0808">Transferase</keyword>
<evidence type="ECO:0000313" key="1">
    <source>
        <dbReference type="EMBL" id="TVT26059.1"/>
    </source>
</evidence>
<dbReference type="PANTHER" id="PTHR48228:SF5">
    <property type="entry name" value="ALPHA-METHYLACYL-COA RACEMASE"/>
    <property type="match status" value="1"/>
</dbReference>
<dbReference type="Pfam" id="PF02515">
    <property type="entry name" value="CoA_transf_3"/>
    <property type="match status" value="2"/>
</dbReference>
<gene>
    <name evidence="1" type="ORF">FNH06_01140</name>
</gene>
<comment type="caution">
    <text evidence="1">The sequence shown here is derived from an EMBL/GenBank/DDBJ whole genome shotgun (WGS) entry which is preliminary data.</text>
</comment>
<accession>A0A558AP79</accession>
<dbReference type="InterPro" id="IPR023606">
    <property type="entry name" value="CoA-Trfase_III_dom_1_sf"/>
</dbReference>
<dbReference type="PANTHER" id="PTHR48228">
    <property type="entry name" value="SUCCINYL-COA--D-CITRAMALATE COA-TRANSFERASE"/>
    <property type="match status" value="1"/>
</dbReference>
<keyword evidence="2" id="KW-1185">Reference proteome</keyword>
<sequence length="730" mass="75792">MVLLAEVCSLQCENNSLLGVEPTIGTGPFTGVRVLELTTGTAGRTAGMLLADFGAEVARVAPPADPADPRTVCWDRGKALLEPAGTDPGAAAVQVRRLAEACDVLLSDARPGELERRGLDPATLHRRNPGLVHAWLPPYAARGRWSGLPQDPLLLAAVGGFAAHFPANEDRPVAPVVPTVDYIHGALGATAVAAALVGGGGRAVVVTGLHATAAAQGTMMMEGLDVERIYSAGKKLGGAPNFRTYQAGDGRWLFLAALTPDFFFRALDAVDRMDLLVREDVGGEFTNILRPGVGDAVGAELAATFARQPCAHWLGVLAEAGVPAAPVSDRAEWMDSEVVAHNNARLEVTHPALGPVVMPGVPVSLSQTPGGVRALASRVSPNALWQSPRDRTEARPATGLPLAGLRVLDLSTFLAAPFVSAILADFGAQVEKIEPPARDPYRVYSASFAAVNQGKTLTSLDLRSPGGREALLRLVADADVLVDNLRPASLDRLGLGEQVLAAASPALVRCSVSAYGRTGAWADLPGFDPVVQALSGMMTAQGGDGQPVASTAPVNDVATGTLAAFGVLAALFERARSGRAQHVTASLAATSTFLQSAELTTFRGRPSAARGGPDFPGPDATHRLYQAKDGWLAIAATDPGPLARATASTVDSSALGEAFAGRPVDEWIDVLTAHGVPACRVLAAEGELADPFLVQNGFSHLVEDEDLGRLLVVRGYADWLSGAGPAPAHR</sequence>
<dbReference type="Proteomes" id="UP000318578">
    <property type="component" value="Unassembled WGS sequence"/>
</dbReference>
<dbReference type="AlphaFoldDB" id="A0A558AP79"/>
<dbReference type="InterPro" id="IPR050509">
    <property type="entry name" value="CoA-transferase_III"/>
</dbReference>
<dbReference type="EMBL" id="VJZA01000001">
    <property type="protein sequence ID" value="TVT26059.1"/>
    <property type="molecule type" value="Genomic_DNA"/>
</dbReference>
<protein>
    <submittedName>
        <fullName evidence="1">CoA transferase</fullName>
    </submittedName>
</protein>
<dbReference type="OrthoDB" id="9797653at2"/>
<dbReference type="SUPFAM" id="SSF89796">
    <property type="entry name" value="CoA-transferase family III (CaiB/BaiF)"/>
    <property type="match status" value="2"/>
</dbReference>